<dbReference type="Gene3D" id="3.30.420.10">
    <property type="entry name" value="Ribonuclease H-like superfamily/Ribonuclease H"/>
    <property type="match status" value="1"/>
</dbReference>
<dbReference type="EMBL" id="BMAT01001681">
    <property type="protein sequence ID" value="GFR90271.1"/>
    <property type="molecule type" value="Genomic_DNA"/>
</dbReference>
<dbReference type="InterPro" id="IPR050863">
    <property type="entry name" value="CenT-Element_Derived"/>
</dbReference>
<accession>A0AAV4GYU3</accession>
<feature type="domain" description="DDE-1" evidence="1">
    <location>
        <begin position="169"/>
        <end position="294"/>
    </location>
</feature>
<dbReference type="GO" id="GO:0005634">
    <property type="term" value="C:nucleus"/>
    <property type="evidence" value="ECO:0007669"/>
    <property type="project" value="TreeGrafter"/>
</dbReference>
<proteinExistence type="predicted"/>
<sequence length="353" mass="39525">MSGVAYSQELLETTVELVKSGQIGLKEASRSFNIPYSTLEDKRSLPRTVENLKAKVKEILDLRGASTKSGDGLPGKDWVLSFRKRHPELSLRTPQALGKERALVCYEDVERWFSDMKTYLDGEDPDLLSSADRLFNADETGFSLNPANKRVLAPTGVKHVYALANNARQQITVMCCSSAAGEFVSPLVIFPRKRMPTQNLLEDFNQAYLQISGNGWMNSSIFETWIRDIFLPHVANKRKPVVLFLDGHTSYNSDPNVLDMCNEHGIILYGLLPHASHIMQPLDLAVFGSMKAAWPGIVKSHLDATVTLGLARDHLSVFKILARAANRLRPVSIQPINRKNRATVLQWRKKNTV</sequence>
<dbReference type="SUPFAM" id="SSF46689">
    <property type="entry name" value="Homeodomain-like"/>
    <property type="match status" value="1"/>
</dbReference>
<dbReference type="AlphaFoldDB" id="A0AAV4GYU3"/>
<evidence type="ECO:0000313" key="3">
    <source>
        <dbReference type="EMBL" id="GFR90271.1"/>
    </source>
</evidence>
<dbReference type="Pfam" id="PF05225">
    <property type="entry name" value="HTH_psq"/>
    <property type="match status" value="1"/>
</dbReference>
<feature type="domain" description="HTH psq-type" evidence="2">
    <location>
        <begin position="15"/>
        <end position="43"/>
    </location>
</feature>
<dbReference type="InterPro" id="IPR009057">
    <property type="entry name" value="Homeodomain-like_sf"/>
</dbReference>
<comment type="caution">
    <text evidence="3">The sequence shown here is derived from an EMBL/GenBank/DDBJ whole genome shotgun (WGS) entry which is preliminary data.</text>
</comment>
<dbReference type="Proteomes" id="UP000762676">
    <property type="component" value="Unassembled WGS sequence"/>
</dbReference>
<dbReference type="Gene3D" id="1.10.10.60">
    <property type="entry name" value="Homeodomain-like"/>
    <property type="match status" value="1"/>
</dbReference>
<reference evidence="3 4" key="1">
    <citation type="journal article" date="2021" name="Elife">
        <title>Chloroplast acquisition without the gene transfer in kleptoplastic sea slugs, Plakobranchus ocellatus.</title>
        <authorList>
            <person name="Maeda T."/>
            <person name="Takahashi S."/>
            <person name="Yoshida T."/>
            <person name="Shimamura S."/>
            <person name="Takaki Y."/>
            <person name="Nagai Y."/>
            <person name="Toyoda A."/>
            <person name="Suzuki Y."/>
            <person name="Arimoto A."/>
            <person name="Ishii H."/>
            <person name="Satoh N."/>
            <person name="Nishiyama T."/>
            <person name="Hasebe M."/>
            <person name="Maruyama T."/>
            <person name="Minagawa J."/>
            <person name="Obokata J."/>
            <person name="Shigenobu S."/>
        </authorList>
    </citation>
    <scope>NUCLEOTIDE SEQUENCE [LARGE SCALE GENOMIC DNA]</scope>
</reference>
<keyword evidence="4" id="KW-1185">Reference proteome</keyword>
<gene>
    <name evidence="3" type="ORF">ElyMa_000813300</name>
</gene>
<dbReference type="GO" id="GO:0003677">
    <property type="term" value="F:DNA binding"/>
    <property type="evidence" value="ECO:0007669"/>
    <property type="project" value="InterPro"/>
</dbReference>
<evidence type="ECO:0000259" key="1">
    <source>
        <dbReference type="Pfam" id="PF03184"/>
    </source>
</evidence>
<evidence type="ECO:0000313" key="4">
    <source>
        <dbReference type="Proteomes" id="UP000762676"/>
    </source>
</evidence>
<name>A0AAV4GYU3_9GAST</name>
<dbReference type="InterPro" id="IPR004875">
    <property type="entry name" value="DDE_SF_endonuclease_dom"/>
</dbReference>
<dbReference type="Pfam" id="PF03184">
    <property type="entry name" value="DDE_1"/>
    <property type="match status" value="1"/>
</dbReference>
<dbReference type="PANTHER" id="PTHR19303:SF74">
    <property type="entry name" value="POGO TRANSPOSABLE ELEMENT WITH KRAB DOMAIN"/>
    <property type="match status" value="1"/>
</dbReference>
<dbReference type="InterPro" id="IPR007889">
    <property type="entry name" value="HTH_Psq"/>
</dbReference>
<protein>
    <submittedName>
        <fullName evidence="3">Tigger transposable element-derived protein 6-like protein</fullName>
    </submittedName>
</protein>
<dbReference type="PANTHER" id="PTHR19303">
    <property type="entry name" value="TRANSPOSON"/>
    <property type="match status" value="1"/>
</dbReference>
<organism evidence="3 4">
    <name type="scientific">Elysia marginata</name>
    <dbReference type="NCBI Taxonomy" id="1093978"/>
    <lineage>
        <taxon>Eukaryota</taxon>
        <taxon>Metazoa</taxon>
        <taxon>Spiralia</taxon>
        <taxon>Lophotrochozoa</taxon>
        <taxon>Mollusca</taxon>
        <taxon>Gastropoda</taxon>
        <taxon>Heterobranchia</taxon>
        <taxon>Euthyneura</taxon>
        <taxon>Panpulmonata</taxon>
        <taxon>Sacoglossa</taxon>
        <taxon>Placobranchoidea</taxon>
        <taxon>Plakobranchidae</taxon>
        <taxon>Elysia</taxon>
    </lineage>
</organism>
<evidence type="ECO:0000259" key="2">
    <source>
        <dbReference type="Pfam" id="PF05225"/>
    </source>
</evidence>
<dbReference type="InterPro" id="IPR036397">
    <property type="entry name" value="RNaseH_sf"/>
</dbReference>